<reference evidence="2 3" key="1">
    <citation type="journal article" date="2018" name="Nat. Ecol. Evol.">
        <title>Pezizomycetes genomes reveal the molecular basis of ectomycorrhizal truffle lifestyle.</title>
        <authorList>
            <person name="Murat C."/>
            <person name="Payen T."/>
            <person name="Noel B."/>
            <person name="Kuo A."/>
            <person name="Morin E."/>
            <person name="Chen J."/>
            <person name="Kohler A."/>
            <person name="Krizsan K."/>
            <person name="Balestrini R."/>
            <person name="Da Silva C."/>
            <person name="Montanini B."/>
            <person name="Hainaut M."/>
            <person name="Levati E."/>
            <person name="Barry K.W."/>
            <person name="Belfiori B."/>
            <person name="Cichocki N."/>
            <person name="Clum A."/>
            <person name="Dockter R.B."/>
            <person name="Fauchery L."/>
            <person name="Guy J."/>
            <person name="Iotti M."/>
            <person name="Le Tacon F."/>
            <person name="Lindquist E.A."/>
            <person name="Lipzen A."/>
            <person name="Malagnac F."/>
            <person name="Mello A."/>
            <person name="Molinier V."/>
            <person name="Miyauchi S."/>
            <person name="Poulain J."/>
            <person name="Riccioni C."/>
            <person name="Rubini A."/>
            <person name="Sitrit Y."/>
            <person name="Splivallo R."/>
            <person name="Traeger S."/>
            <person name="Wang M."/>
            <person name="Zifcakova L."/>
            <person name="Wipf D."/>
            <person name="Zambonelli A."/>
            <person name="Paolocci F."/>
            <person name="Nowrousian M."/>
            <person name="Ottonello S."/>
            <person name="Baldrian P."/>
            <person name="Spatafora J.W."/>
            <person name="Henrissat B."/>
            <person name="Nagy L.G."/>
            <person name="Aury J.M."/>
            <person name="Wincker P."/>
            <person name="Grigoriev I.V."/>
            <person name="Bonfante P."/>
            <person name="Martin F.M."/>
        </authorList>
    </citation>
    <scope>NUCLEOTIDE SEQUENCE [LARGE SCALE GENOMIC DNA]</scope>
    <source>
        <strain evidence="2 3">ATCC MYA-4762</strain>
    </source>
</reference>
<evidence type="ECO:0000313" key="2">
    <source>
        <dbReference type="EMBL" id="RPB20485.1"/>
    </source>
</evidence>
<proteinExistence type="predicted"/>
<gene>
    <name evidence="2" type="ORF">L211DRAFT_852329</name>
</gene>
<dbReference type="InParanoid" id="A0A3N4LR67"/>
<sequence length="203" mass="23000">MFTTFVRRTPPATPETSPVSSPKPKCTCTMERCSRHHTSCNCPDCHAKRWYCNGMSTQMTLQPPYAAPLLPATQVALQYGIGGNIAYPYPIAVPIAHQSNYVLPSAPPYRDTHSHRHCRCRVRWSHSCKKHPCTHPRCEEKRNKVEEEDGKQKEEVEVKNKPCDCPNCGTCQRKKKEEEKQKWWDLAVPGKEGVVVGLACVIL</sequence>
<protein>
    <submittedName>
        <fullName evidence="2">Uncharacterized protein</fullName>
    </submittedName>
</protein>
<evidence type="ECO:0000313" key="3">
    <source>
        <dbReference type="Proteomes" id="UP000267821"/>
    </source>
</evidence>
<keyword evidence="3" id="KW-1185">Reference proteome</keyword>
<name>A0A3N4LR67_9PEZI</name>
<evidence type="ECO:0000256" key="1">
    <source>
        <dbReference type="SAM" id="MobiDB-lite"/>
    </source>
</evidence>
<accession>A0A3N4LR67</accession>
<dbReference type="AlphaFoldDB" id="A0A3N4LR67"/>
<dbReference type="Proteomes" id="UP000267821">
    <property type="component" value="Unassembled WGS sequence"/>
</dbReference>
<feature type="region of interest" description="Disordered" evidence="1">
    <location>
        <begin position="1"/>
        <end position="23"/>
    </location>
</feature>
<dbReference type="OrthoDB" id="10397648at2759"/>
<dbReference type="EMBL" id="ML121571">
    <property type="protein sequence ID" value="RPB20485.1"/>
    <property type="molecule type" value="Genomic_DNA"/>
</dbReference>
<organism evidence="2 3">
    <name type="scientific">Terfezia boudieri ATCC MYA-4762</name>
    <dbReference type="NCBI Taxonomy" id="1051890"/>
    <lineage>
        <taxon>Eukaryota</taxon>
        <taxon>Fungi</taxon>
        <taxon>Dikarya</taxon>
        <taxon>Ascomycota</taxon>
        <taxon>Pezizomycotina</taxon>
        <taxon>Pezizomycetes</taxon>
        <taxon>Pezizales</taxon>
        <taxon>Pezizaceae</taxon>
        <taxon>Terfezia</taxon>
    </lineage>
</organism>